<protein>
    <submittedName>
        <fullName evidence="1">Uncharacterized protein</fullName>
    </submittedName>
</protein>
<dbReference type="EMBL" id="BAABKP010000005">
    <property type="protein sequence ID" value="GAA4799621.1"/>
    <property type="molecule type" value="Genomic_DNA"/>
</dbReference>
<dbReference type="Proteomes" id="UP001500187">
    <property type="component" value="Unassembled WGS sequence"/>
</dbReference>
<proteinExistence type="predicted"/>
<comment type="caution">
    <text evidence="1">The sequence shown here is derived from an EMBL/GenBank/DDBJ whole genome shotgun (WGS) entry which is preliminary data.</text>
</comment>
<sequence length="57" mass="6097">MGLLSADPAWQGDNLLAGLNGDELEHQGAVLRAIWAEFARSGNLLHELASQARIELG</sequence>
<organism evidence="1 2">
    <name type="scientific">Rothia endophytica</name>
    <dbReference type="NCBI Taxonomy" id="1324766"/>
    <lineage>
        <taxon>Bacteria</taxon>
        <taxon>Bacillati</taxon>
        <taxon>Actinomycetota</taxon>
        <taxon>Actinomycetes</taxon>
        <taxon>Micrococcales</taxon>
        <taxon>Micrococcaceae</taxon>
        <taxon>Rothia</taxon>
    </lineage>
</organism>
<reference evidence="2" key="1">
    <citation type="journal article" date="2019" name="Int. J. Syst. Evol. Microbiol.">
        <title>The Global Catalogue of Microorganisms (GCM) 10K type strain sequencing project: providing services to taxonomists for standard genome sequencing and annotation.</title>
        <authorList>
            <consortium name="The Broad Institute Genomics Platform"/>
            <consortium name="The Broad Institute Genome Sequencing Center for Infectious Disease"/>
            <person name="Wu L."/>
            <person name="Ma J."/>
        </authorList>
    </citation>
    <scope>NUCLEOTIDE SEQUENCE [LARGE SCALE GENOMIC DNA]</scope>
    <source>
        <strain evidence="2">JCM 18541</strain>
    </source>
</reference>
<evidence type="ECO:0000313" key="2">
    <source>
        <dbReference type="Proteomes" id="UP001500187"/>
    </source>
</evidence>
<name>A0ABP9BU00_9MICC</name>
<keyword evidence="2" id="KW-1185">Reference proteome</keyword>
<accession>A0ABP9BU00</accession>
<evidence type="ECO:0000313" key="1">
    <source>
        <dbReference type="EMBL" id="GAA4799621.1"/>
    </source>
</evidence>
<gene>
    <name evidence="1" type="ORF">GCM10023352_19410</name>
</gene>